<feature type="transmembrane region" description="Helical" evidence="8">
    <location>
        <begin position="127"/>
        <end position="148"/>
    </location>
</feature>
<keyword evidence="11" id="KW-1185">Reference proteome</keyword>
<dbReference type="InParanoid" id="A0A0H2RC41"/>
<dbReference type="CDD" id="cd17316">
    <property type="entry name" value="MFS_SV2_like"/>
    <property type="match status" value="1"/>
</dbReference>
<evidence type="ECO:0000259" key="9">
    <source>
        <dbReference type="PROSITE" id="PS50850"/>
    </source>
</evidence>
<dbReference type="PROSITE" id="PS50850">
    <property type="entry name" value="MFS"/>
    <property type="match status" value="1"/>
</dbReference>
<feature type="transmembrane region" description="Helical" evidence="8">
    <location>
        <begin position="70"/>
        <end position="86"/>
    </location>
</feature>
<evidence type="ECO:0000256" key="4">
    <source>
        <dbReference type="ARBA" id="ARBA00022692"/>
    </source>
</evidence>
<feature type="transmembrane region" description="Helical" evidence="8">
    <location>
        <begin position="7"/>
        <end position="31"/>
    </location>
</feature>
<name>A0A0H2RC41_9AGAM</name>
<dbReference type="GO" id="GO:0022857">
    <property type="term" value="F:transmembrane transporter activity"/>
    <property type="evidence" value="ECO:0007669"/>
    <property type="project" value="InterPro"/>
</dbReference>
<dbReference type="GO" id="GO:0016020">
    <property type="term" value="C:membrane"/>
    <property type="evidence" value="ECO:0007669"/>
    <property type="project" value="UniProtKB-SubCell"/>
</dbReference>
<keyword evidence="3" id="KW-0813">Transport</keyword>
<feature type="transmembrane region" description="Helical" evidence="8">
    <location>
        <begin position="339"/>
        <end position="358"/>
    </location>
</feature>
<proteinExistence type="inferred from homology"/>
<evidence type="ECO:0000313" key="11">
    <source>
        <dbReference type="Proteomes" id="UP000053477"/>
    </source>
</evidence>
<dbReference type="EMBL" id="KQ086164">
    <property type="protein sequence ID" value="KLO07043.1"/>
    <property type="molecule type" value="Genomic_DNA"/>
</dbReference>
<evidence type="ECO:0000256" key="2">
    <source>
        <dbReference type="ARBA" id="ARBA00008335"/>
    </source>
</evidence>
<dbReference type="PANTHER" id="PTHR23511:SF12">
    <property type="entry name" value="TRANSPORTER, PUTATIVE (AFU_ORTHOLOGUE AFUA_7G01740)-RELATED"/>
    <property type="match status" value="1"/>
</dbReference>
<evidence type="ECO:0000256" key="8">
    <source>
        <dbReference type="SAM" id="Phobius"/>
    </source>
</evidence>
<evidence type="ECO:0000256" key="5">
    <source>
        <dbReference type="ARBA" id="ARBA00022989"/>
    </source>
</evidence>
<feature type="region of interest" description="Disordered" evidence="7">
    <location>
        <begin position="240"/>
        <end position="259"/>
    </location>
</feature>
<feature type="transmembrane region" description="Helical" evidence="8">
    <location>
        <begin position="365"/>
        <end position="384"/>
    </location>
</feature>
<dbReference type="Pfam" id="PF07690">
    <property type="entry name" value="MFS_1"/>
    <property type="match status" value="1"/>
</dbReference>
<feature type="domain" description="Major facilitator superfamily (MFS) profile" evidence="9">
    <location>
        <begin position="1"/>
        <end position="476"/>
    </location>
</feature>
<accession>A0A0H2RC41</accession>
<dbReference type="PANTHER" id="PTHR23511">
    <property type="entry name" value="SYNAPTIC VESICLE GLYCOPROTEIN 2"/>
    <property type="match status" value="1"/>
</dbReference>
<feature type="transmembrane region" description="Helical" evidence="8">
    <location>
        <begin position="296"/>
        <end position="319"/>
    </location>
</feature>
<feature type="transmembrane region" description="Helical" evidence="8">
    <location>
        <begin position="390"/>
        <end position="411"/>
    </location>
</feature>
<comment type="similarity">
    <text evidence="2">Belongs to the major facilitator superfamily.</text>
</comment>
<dbReference type="OrthoDB" id="3936150at2759"/>
<feature type="transmembrane region" description="Helical" evidence="8">
    <location>
        <begin position="43"/>
        <end position="63"/>
    </location>
</feature>
<dbReference type="InterPro" id="IPR036259">
    <property type="entry name" value="MFS_trans_sf"/>
</dbReference>
<comment type="subcellular location">
    <subcellularLocation>
        <location evidence="1">Membrane</location>
        <topology evidence="1">Multi-pass membrane protein</topology>
    </subcellularLocation>
</comment>
<feature type="transmembrane region" description="Helical" evidence="8">
    <location>
        <begin position="423"/>
        <end position="446"/>
    </location>
</feature>
<evidence type="ECO:0000256" key="3">
    <source>
        <dbReference type="ARBA" id="ARBA00022448"/>
    </source>
</evidence>
<keyword evidence="6 8" id="KW-0472">Membrane</keyword>
<dbReference type="SUPFAM" id="SSF103473">
    <property type="entry name" value="MFS general substrate transporter"/>
    <property type="match status" value="1"/>
</dbReference>
<feature type="transmembrane region" description="Helical" evidence="8">
    <location>
        <begin position="175"/>
        <end position="198"/>
    </location>
</feature>
<dbReference type="Proteomes" id="UP000053477">
    <property type="component" value="Unassembled WGS sequence"/>
</dbReference>
<dbReference type="AlphaFoldDB" id="A0A0H2RC41"/>
<evidence type="ECO:0000256" key="6">
    <source>
        <dbReference type="ARBA" id="ARBA00023136"/>
    </source>
</evidence>
<evidence type="ECO:0000256" key="1">
    <source>
        <dbReference type="ARBA" id="ARBA00004141"/>
    </source>
</evidence>
<gene>
    <name evidence="10" type="ORF">SCHPADRAFT_860651</name>
</gene>
<dbReference type="InterPro" id="IPR020846">
    <property type="entry name" value="MFS_dom"/>
</dbReference>
<dbReference type="InterPro" id="IPR011701">
    <property type="entry name" value="MFS"/>
</dbReference>
<organism evidence="10 11">
    <name type="scientific">Schizopora paradoxa</name>
    <dbReference type="NCBI Taxonomy" id="27342"/>
    <lineage>
        <taxon>Eukaryota</taxon>
        <taxon>Fungi</taxon>
        <taxon>Dikarya</taxon>
        <taxon>Basidiomycota</taxon>
        <taxon>Agaricomycotina</taxon>
        <taxon>Agaricomycetes</taxon>
        <taxon>Hymenochaetales</taxon>
        <taxon>Schizoporaceae</taxon>
        <taxon>Schizopora</taxon>
    </lineage>
</organism>
<reference evidence="10 11" key="1">
    <citation type="submission" date="2015-04" db="EMBL/GenBank/DDBJ databases">
        <title>Complete genome sequence of Schizopora paradoxa KUC8140, a cosmopolitan wood degrader in East Asia.</title>
        <authorList>
            <consortium name="DOE Joint Genome Institute"/>
            <person name="Min B."/>
            <person name="Park H."/>
            <person name="Jang Y."/>
            <person name="Kim J.-J."/>
            <person name="Kim K.H."/>
            <person name="Pangilinan J."/>
            <person name="Lipzen A."/>
            <person name="Riley R."/>
            <person name="Grigoriev I.V."/>
            <person name="Spatafora J.W."/>
            <person name="Choi I.-G."/>
        </authorList>
    </citation>
    <scope>NUCLEOTIDE SEQUENCE [LARGE SCALE GENOMIC DNA]</scope>
    <source>
        <strain evidence="10 11">KUC8140</strain>
    </source>
</reference>
<sequence>MGRYQWHLFFIAGFGWYSDNLWPIVTSLILTPVVNEFQFQGPFLTLGQCIGLLVGALFWGVGCDIWGRKISFNITLFITAVFGTAAGGSNNFITLCALATVWTIGVGGNLPVDSAVFLEFIPGSHQYLLTVLSVWWAVGQLVGTLVAWPLMTNFSCPQATAAISCPKSENMGWRYFLFTMGGIMFIMFFLRFFVFKLYESPKYLMGRGRDEEAVRAVHLVAAYNGKKSNLRLEHLQEVETALSSPSSSSQGDPEKLDRRGMDTSAKAAVLRKLNKFSMVHVKSLFATKKLAISTSLLITIWSLVGLAFSLYNSFLPFYLATRGADFGDGSVFITYRNEVILSVIGIPGAILAGWLVELPGLGRKGTLSVSTVLTGVFLFASTTARSSNALLGWNCGYSFTSNVMYGVLYAISPELFPTKDRGTGNALTATGNRTFGILAPIIALFANLTTSVPIWIAGAIFLVAGLFALLLPFDPRGKTSM</sequence>
<dbReference type="Gene3D" id="1.20.1250.20">
    <property type="entry name" value="MFS general substrate transporter like domains"/>
    <property type="match status" value="1"/>
</dbReference>
<dbReference type="FunCoup" id="A0A0H2RC41">
    <property type="interactions" value="137"/>
</dbReference>
<protein>
    <submittedName>
        <fullName evidence="10">MFS general substrate transporter</fullName>
    </submittedName>
</protein>
<keyword evidence="5 8" id="KW-1133">Transmembrane helix</keyword>
<evidence type="ECO:0000256" key="7">
    <source>
        <dbReference type="SAM" id="MobiDB-lite"/>
    </source>
</evidence>
<feature type="transmembrane region" description="Helical" evidence="8">
    <location>
        <begin position="452"/>
        <end position="473"/>
    </location>
</feature>
<feature type="transmembrane region" description="Helical" evidence="8">
    <location>
        <begin position="92"/>
        <end position="120"/>
    </location>
</feature>
<dbReference type="FunFam" id="1.20.1250.20:FF:000171">
    <property type="entry name" value="MFS general substrate transporter"/>
    <property type="match status" value="1"/>
</dbReference>
<evidence type="ECO:0000313" key="10">
    <source>
        <dbReference type="EMBL" id="KLO07043.1"/>
    </source>
</evidence>
<keyword evidence="4 8" id="KW-0812">Transmembrane</keyword>